<accession>A0A6C0ASP8</accession>
<proteinExistence type="predicted"/>
<reference evidence="1" key="1">
    <citation type="journal article" date="2020" name="Nature">
        <title>Giant virus diversity and host interactions through global metagenomics.</title>
        <authorList>
            <person name="Schulz F."/>
            <person name="Roux S."/>
            <person name="Paez-Espino D."/>
            <person name="Jungbluth S."/>
            <person name="Walsh D.A."/>
            <person name="Denef V.J."/>
            <person name="McMahon K.D."/>
            <person name="Konstantinidis K.T."/>
            <person name="Eloe-Fadrosh E.A."/>
            <person name="Kyrpides N.C."/>
            <person name="Woyke T."/>
        </authorList>
    </citation>
    <scope>NUCLEOTIDE SEQUENCE</scope>
    <source>
        <strain evidence="1">GVMAG-S-1101171-111</strain>
    </source>
</reference>
<evidence type="ECO:0008006" key="2">
    <source>
        <dbReference type="Google" id="ProtNLM"/>
    </source>
</evidence>
<name>A0A6C0ASP8_9ZZZZ</name>
<dbReference type="Gene3D" id="3.40.50.720">
    <property type="entry name" value="NAD(P)-binding Rossmann-like Domain"/>
    <property type="match status" value="1"/>
</dbReference>
<sequence length="349" mass="40950">MRPCFCCNRVSDDVVLKLNLEIVDDIPLSNNLSVQFCDDCNFYYSNSDNVQEDYDLYYKTFNNYKNYNNCLDKDERCCIFLDEFISKNNINTIIDYGSGNGDLSKMLSKKYNVDVYDIDMKKNTNEYDFLILSHVLEHIYNLNEFVDTISLNIKDNGYLYIEVPNAEYYNEFNDLCPLQEINLEHINFFSKYALNKLLLNKGFICINLIDDYFLLNDSKYHIIRGVFKKNSKNVSLLEYIESGNDIIKKYNIKRLSEFEYIYIYGCGQFLFKLFNEIQKHSNIKNIVDDNKCYENRKIKDINIIDGNALFDKITDGDTVVITSLVHSKSIKEKLLKLGKSLNILLISEL</sequence>
<dbReference type="SUPFAM" id="SSF53335">
    <property type="entry name" value="S-adenosyl-L-methionine-dependent methyltransferases"/>
    <property type="match status" value="1"/>
</dbReference>
<protein>
    <recommendedName>
        <fullName evidence="2">Methyltransferase type 11 domain-containing protein</fullName>
    </recommendedName>
</protein>
<dbReference type="InterPro" id="IPR029063">
    <property type="entry name" value="SAM-dependent_MTases_sf"/>
</dbReference>
<organism evidence="1">
    <name type="scientific">viral metagenome</name>
    <dbReference type="NCBI Taxonomy" id="1070528"/>
    <lineage>
        <taxon>unclassified sequences</taxon>
        <taxon>metagenomes</taxon>
        <taxon>organismal metagenomes</taxon>
    </lineage>
</organism>
<dbReference type="AlphaFoldDB" id="A0A6C0ASP8"/>
<dbReference type="Gene3D" id="3.40.50.150">
    <property type="entry name" value="Vaccinia Virus protein VP39"/>
    <property type="match status" value="1"/>
</dbReference>
<dbReference type="EMBL" id="MN740803">
    <property type="protein sequence ID" value="QHS82513.1"/>
    <property type="molecule type" value="Genomic_DNA"/>
</dbReference>
<dbReference type="Pfam" id="PF13489">
    <property type="entry name" value="Methyltransf_23"/>
    <property type="match status" value="1"/>
</dbReference>
<evidence type="ECO:0000313" key="1">
    <source>
        <dbReference type="EMBL" id="QHS82513.1"/>
    </source>
</evidence>